<keyword evidence="2" id="KW-1133">Transmembrane helix</keyword>
<reference evidence="3 4" key="1">
    <citation type="submission" date="2024-05" db="EMBL/GenBank/DDBJ databases">
        <title>A draft genome resource for the thread blight pathogen Marasmius tenuissimus strain MS-2.</title>
        <authorList>
            <person name="Yulfo-Soto G.E."/>
            <person name="Baruah I.K."/>
            <person name="Amoako-Attah I."/>
            <person name="Bukari Y."/>
            <person name="Meinhardt L.W."/>
            <person name="Bailey B.A."/>
            <person name="Cohen S.P."/>
        </authorList>
    </citation>
    <scope>NUCLEOTIDE SEQUENCE [LARGE SCALE GENOMIC DNA]</scope>
    <source>
        <strain evidence="3 4">MS-2</strain>
    </source>
</reference>
<organism evidence="3 4">
    <name type="scientific">Marasmius tenuissimus</name>
    <dbReference type="NCBI Taxonomy" id="585030"/>
    <lineage>
        <taxon>Eukaryota</taxon>
        <taxon>Fungi</taxon>
        <taxon>Dikarya</taxon>
        <taxon>Basidiomycota</taxon>
        <taxon>Agaricomycotina</taxon>
        <taxon>Agaricomycetes</taxon>
        <taxon>Agaricomycetidae</taxon>
        <taxon>Agaricales</taxon>
        <taxon>Marasmiineae</taxon>
        <taxon>Marasmiaceae</taxon>
        <taxon>Marasmius</taxon>
    </lineage>
</organism>
<accession>A0ABR3AAD8</accession>
<evidence type="ECO:0000313" key="3">
    <source>
        <dbReference type="EMBL" id="KAL0070336.1"/>
    </source>
</evidence>
<name>A0ABR3AAD8_9AGAR</name>
<gene>
    <name evidence="3" type="ORF">AAF712_002524</name>
</gene>
<keyword evidence="2" id="KW-0472">Membrane</keyword>
<feature type="compositionally biased region" description="Polar residues" evidence="1">
    <location>
        <begin position="242"/>
        <end position="255"/>
    </location>
</feature>
<dbReference type="Proteomes" id="UP001437256">
    <property type="component" value="Unassembled WGS sequence"/>
</dbReference>
<keyword evidence="4" id="KW-1185">Reference proteome</keyword>
<keyword evidence="2" id="KW-0812">Transmembrane</keyword>
<dbReference type="Gene3D" id="2.60.120.260">
    <property type="entry name" value="Galactose-binding domain-like"/>
    <property type="match status" value="1"/>
</dbReference>
<sequence>MNITNHDPGREVFWLDSVEYSPLGNANITEHVLKVDSNDIKSCSYQNNSEEWHIARTDLDSDIPWTQSPDATMSFKFNGTSVSVYGINFGSDQIRWNSTTGSYSIDGGQSISFVIPGTHPSPGRLTQVVAWGNQPYFQTGLVNSGEHEMIISYHGNPTGTGKPQKLGIDYFYVANNGIKVNGNFSGIEEPGSGPKQQADHKVPVGAVVGGVLAGILGLITFGGMAWLVKRRKRRRGGPRELQGQQQDEAPSSTMSEAWTIEPFEDLRFPTGSRASRYTSGELLAANFASMKHAQREVINGQLRQERDSGFRYTALQSAAAPPGIDLIPPAYTPE</sequence>
<evidence type="ECO:0008006" key="5">
    <source>
        <dbReference type="Google" id="ProtNLM"/>
    </source>
</evidence>
<proteinExistence type="predicted"/>
<evidence type="ECO:0000256" key="2">
    <source>
        <dbReference type="SAM" id="Phobius"/>
    </source>
</evidence>
<dbReference type="EMBL" id="JBBXMP010000007">
    <property type="protein sequence ID" value="KAL0070336.1"/>
    <property type="molecule type" value="Genomic_DNA"/>
</dbReference>
<comment type="caution">
    <text evidence="3">The sequence shown here is derived from an EMBL/GenBank/DDBJ whole genome shotgun (WGS) entry which is preliminary data.</text>
</comment>
<protein>
    <recommendedName>
        <fullName evidence="5">Transmembrane protein</fullName>
    </recommendedName>
</protein>
<evidence type="ECO:0000256" key="1">
    <source>
        <dbReference type="SAM" id="MobiDB-lite"/>
    </source>
</evidence>
<evidence type="ECO:0000313" key="4">
    <source>
        <dbReference type="Proteomes" id="UP001437256"/>
    </source>
</evidence>
<feature type="transmembrane region" description="Helical" evidence="2">
    <location>
        <begin position="204"/>
        <end position="228"/>
    </location>
</feature>
<feature type="region of interest" description="Disordered" evidence="1">
    <location>
        <begin position="235"/>
        <end position="255"/>
    </location>
</feature>